<feature type="compositionally biased region" description="Basic and acidic residues" evidence="1">
    <location>
        <begin position="89"/>
        <end position="100"/>
    </location>
</feature>
<accession>A0ABD3JGD2</accession>
<feature type="domain" description="Myb-like" evidence="2">
    <location>
        <begin position="467"/>
        <end position="535"/>
    </location>
</feature>
<organism evidence="3 4">
    <name type="scientific">Eucalyptus globulus</name>
    <name type="common">Tasmanian blue gum</name>
    <dbReference type="NCBI Taxonomy" id="34317"/>
    <lineage>
        <taxon>Eukaryota</taxon>
        <taxon>Viridiplantae</taxon>
        <taxon>Streptophyta</taxon>
        <taxon>Embryophyta</taxon>
        <taxon>Tracheophyta</taxon>
        <taxon>Spermatophyta</taxon>
        <taxon>Magnoliopsida</taxon>
        <taxon>eudicotyledons</taxon>
        <taxon>Gunneridae</taxon>
        <taxon>Pentapetalae</taxon>
        <taxon>rosids</taxon>
        <taxon>malvids</taxon>
        <taxon>Myrtales</taxon>
        <taxon>Myrtaceae</taxon>
        <taxon>Myrtoideae</taxon>
        <taxon>Eucalypteae</taxon>
        <taxon>Eucalyptus</taxon>
    </lineage>
</organism>
<feature type="compositionally biased region" description="Basic residues" evidence="1">
    <location>
        <begin position="294"/>
        <end position="303"/>
    </location>
</feature>
<dbReference type="PROSITE" id="PS50090">
    <property type="entry name" value="MYB_LIKE"/>
    <property type="match status" value="3"/>
</dbReference>
<feature type="domain" description="Myb-like" evidence="2">
    <location>
        <begin position="537"/>
        <end position="590"/>
    </location>
</feature>
<dbReference type="EMBL" id="JBJKBG010000008">
    <property type="protein sequence ID" value="KAL3726455.1"/>
    <property type="molecule type" value="Genomic_DNA"/>
</dbReference>
<comment type="caution">
    <text evidence="3">The sequence shown here is derived from an EMBL/GenBank/DDBJ whole genome shotgun (WGS) entry which is preliminary data.</text>
</comment>
<reference evidence="3 4" key="1">
    <citation type="submission" date="2024-11" db="EMBL/GenBank/DDBJ databases">
        <title>Chromosome-level genome assembly of Eucalyptus globulus Labill. provides insights into its genome evolution.</title>
        <authorList>
            <person name="Li X."/>
        </authorList>
    </citation>
    <scope>NUCLEOTIDE SEQUENCE [LARGE SCALE GENOMIC DNA]</scope>
    <source>
        <strain evidence="3">CL2024</strain>
        <tissue evidence="3">Fresh tender leaves</tissue>
    </source>
</reference>
<dbReference type="SMART" id="SM00717">
    <property type="entry name" value="SANT"/>
    <property type="match status" value="4"/>
</dbReference>
<feature type="compositionally biased region" description="Basic and acidic residues" evidence="1">
    <location>
        <begin position="194"/>
        <end position="206"/>
    </location>
</feature>
<feature type="compositionally biased region" description="Basic and acidic residues" evidence="1">
    <location>
        <begin position="304"/>
        <end position="313"/>
    </location>
</feature>
<name>A0ABD3JGD2_EUCGL</name>
<evidence type="ECO:0000313" key="3">
    <source>
        <dbReference type="EMBL" id="KAL3726455.1"/>
    </source>
</evidence>
<sequence length="630" mass="72394">MGGKKEKRGRREEDRVGVAMGVDRREVDAGDGVENGVDKVDRDKKKGKTKREVLGDGSEFVAEYGKGSVGDENEGGRSEKKKKKRKREVGRDEKELEKAVKKGSTLSEGNESGGGKSVSEVPQIVEDGDGHMHDGDFENMEERLQIQTKKKKNKKHKDFKKMDDVDAAFSATKHFADDRHEAGVQEQNMSLGKNIEEIKDTDEGGIKKKKKKKGRRDSDPVGDNQKKEEASRSSDAEIVKKDIREKERSKRKKQKRIEEQGHVASGNLDKEYMESEADARFTNDNMGSEEKKPIKDRKRKKDKAAKDGIEGKDRKKKAKRVSFAENVEVFPPSDGLSEEDNSKDGNLVRGKKFSKEEDELVKEAVYNYIEAHNLGEDGLKMVLNCGSHPEARNCWKEIGAYLPWRPNESVYHRAHLLFERSENRTWTPEECELVRKFHEQHGSNWRTLADALGRHRFHVKDTWRRIKFPYKKGPWSQDEYQQLFDLVNMDLRMKAAEERKSKHGMLLDNIAWGAISDNLGSRNHAVCCEKWYKQLTSPMVAEGTWADTDDYRLLNALVDLDACSIEDVDWDKLIENRSGDLCQKRWNQMVKYIGSYWSKSFPEQVEILSERYCPDMLEAREIYANKPKVL</sequence>
<keyword evidence="4" id="KW-1185">Reference proteome</keyword>
<feature type="compositionally biased region" description="Basic and acidic residues" evidence="1">
    <location>
        <begin position="9"/>
        <end position="28"/>
    </location>
</feature>
<dbReference type="EMBL" id="JBJKBG010000008">
    <property type="protein sequence ID" value="KAL3726456.1"/>
    <property type="molecule type" value="Genomic_DNA"/>
</dbReference>
<dbReference type="Proteomes" id="UP001634007">
    <property type="component" value="Unassembled WGS sequence"/>
</dbReference>
<feature type="compositionally biased region" description="Basic residues" evidence="1">
    <location>
        <begin position="79"/>
        <end position="88"/>
    </location>
</feature>
<feature type="compositionally biased region" description="Basic and acidic residues" evidence="1">
    <location>
        <begin position="36"/>
        <end position="54"/>
    </location>
</feature>
<feature type="compositionally biased region" description="Basic and acidic residues" evidence="1">
    <location>
        <begin position="216"/>
        <end position="248"/>
    </location>
</feature>
<gene>
    <name evidence="3" type="ORF">ACJRO7_031366</name>
</gene>
<feature type="compositionally biased region" description="Basic residues" evidence="1">
    <location>
        <begin position="148"/>
        <end position="159"/>
    </location>
</feature>
<dbReference type="SUPFAM" id="SSF46689">
    <property type="entry name" value="Homeodomain-like"/>
    <property type="match status" value="2"/>
</dbReference>
<feature type="compositionally biased region" description="Basic and acidic residues" evidence="1">
    <location>
        <begin position="268"/>
        <end position="281"/>
    </location>
</feature>
<feature type="domain" description="Myb-like" evidence="2">
    <location>
        <begin position="418"/>
        <end position="466"/>
    </location>
</feature>
<dbReference type="Pfam" id="PF13921">
    <property type="entry name" value="Myb_DNA-bind_6"/>
    <property type="match status" value="1"/>
</dbReference>
<evidence type="ECO:0000259" key="2">
    <source>
        <dbReference type="PROSITE" id="PS50090"/>
    </source>
</evidence>
<feature type="region of interest" description="Disordered" evidence="1">
    <location>
        <begin position="331"/>
        <end position="350"/>
    </location>
</feature>
<dbReference type="PANTHER" id="PTHR47430:SF4">
    <property type="entry name" value="GB|AAC33480.1"/>
    <property type="match status" value="1"/>
</dbReference>
<protein>
    <recommendedName>
        <fullName evidence="2">Myb-like domain-containing protein</fullName>
    </recommendedName>
</protein>
<feature type="compositionally biased region" description="Basic and acidic residues" evidence="1">
    <location>
        <begin position="128"/>
        <end position="144"/>
    </location>
</feature>
<dbReference type="AlphaFoldDB" id="A0ABD3JGD2"/>
<dbReference type="InterPro" id="IPR009057">
    <property type="entry name" value="Homeodomain-like_sf"/>
</dbReference>
<dbReference type="CDD" id="cd00167">
    <property type="entry name" value="SANT"/>
    <property type="match status" value="1"/>
</dbReference>
<proteinExistence type="predicted"/>
<dbReference type="PANTHER" id="PTHR47430">
    <property type="entry name" value="GB|AAC33480.1"/>
    <property type="match status" value="1"/>
</dbReference>
<feature type="region of interest" description="Disordered" evidence="1">
    <location>
        <begin position="176"/>
        <end position="320"/>
    </location>
</feature>
<evidence type="ECO:0000256" key="1">
    <source>
        <dbReference type="SAM" id="MobiDB-lite"/>
    </source>
</evidence>
<dbReference type="InterPro" id="IPR001005">
    <property type="entry name" value="SANT/Myb"/>
</dbReference>
<dbReference type="Gene3D" id="1.10.10.60">
    <property type="entry name" value="Homeodomain-like"/>
    <property type="match status" value="2"/>
</dbReference>
<evidence type="ECO:0000313" key="4">
    <source>
        <dbReference type="Proteomes" id="UP001634007"/>
    </source>
</evidence>
<feature type="region of interest" description="Disordered" evidence="1">
    <location>
        <begin position="1"/>
        <end position="161"/>
    </location>
</feature>